<dbReference type="Gene3D" id="3.90.79.10">
    <property type="entry name" value="Nucleoside Triphosphate Pyrophosphohydrolase"/>
    <property type="match status" value="1"/>
</dbReference>
<evidence type="ECO:0000313" key="4">
    <source>
        <dbReference type="EMBL" id="THE66089.1"/>
    </source>
</evidence>
<dbReference type="GO" id="GO:0006753">
    <property type="term" value="P:nucleoside phosphate metabolic process"/>
    <property type="evidence" value="ECO:0007669"/>
    <property type="project" value="TreeGrafter"/>
</dbReference>
<keyword evidence="2 4" id="KW-0378">Hydrolase</keyword>
<comment type="caution">
    <text evidence="4">The sequence shown here is derived from an EMBL/GenBank/DDBJ whole genome shotgun (WGS) entry which is preliminary data.</text>
</comment>
<dbReference type="PANTHER" id="PTHR11839:SF18">
    <property type="entry name" value="NUDIX HYDROLASE DOMAIN-CONTAINING PROTEIN"/>
    <property type="match status" value="1"/>
</dbReference>
<evidence type="ECO:0000256" key="1">
    <source>
        <dbReference type="ARBA" id="ARBA00001946"/>
    </source>
</evidence>
<dbReference type="AlphaFoldDB" id="A0A4S3TP37"/>
<dbReference type="PROSITE" id="PS51462">
    <property type="entry name" value="NUDIX"/>
    <property type="match status" value="1"/>
</dbReference>
<protein>
    <submittedName>
        <fullName evidence="4">NUDIX hydrolase</fullName>
    </submittedName>
</protein>
<dbReference type="GO" id="GO:0016787">
    <property type="term" value="F:hydrolase activity"/>
    <property type="evidence" value="ECO:0007669"/>
    <property type="project" value="UniProtKB-KW"/>
</dbReference>
<feature type="domain" description="Nudix hydrolase" evidence="3">
    <location>
        <begin position="43"/>
        <end position="173"/>
    </location>
</feature>
<evidence type="ECO:0000256" key="2">
    <source>
        <dbReference type="ARBA" id="ARBA00022801"/>
    </source>
</evidence>
<dbReference type="Proteomes" id="UP000318864">
    <property type="component" value="Unassembled WGS sequence"/>
</dbReference>
<evidence type="ECO:0000313" key="5">
    <source>
        <dbReference type="Proteomes" id="UP000318864"/>
    </source>
</evidence>
<proteinExistence type="predicted"/>
<dbReference type="OrthoDB" id="104705at2157"/>
<reference evidence="4 5" key="1">
    <citation type="submission" date="2018-10" db="EMBL/GenBank/DDBJ databases">
        <title>Natronolimnobius sp. XQ-INN 246 isolated from Inner Mongolia Autonomous Region of China.</title>
        <authorList>
            <person name="Xue Q."/>
        </authorList>
    </citation>
    <scope>NUCLEOTIDE SEQUENCE [LARGE SCALE GENOMIC DNA]</scope>
    <source>
        <strain evidence="4 5">XQ-INN 246</strain>
    </source>
</reference>
<sequence>MSTDPLAWETLERQVAYTCPGFDVVNESVRLPDGTETDFDYCSEPASVCILPFRPDDEVVCIEEWRQAVSRVSRGLPVGGIEPEDDDLEAGARRELAEETGHEADRLEPLVTVEPANGIADAVLHFFVAHGCRPTAEQRLDHNESIRVAPVELEALVDAVGTGEIRDGRTVLALSYYKLFGAGDHPNE</sequence>
<evidence type="ECO:0000259" key="3">
    <source>
        <dbReference type="PROSITE" id="PS51462"/>
    </source>
</evidence>
<dbReference type="InterPro" id="IPR000086">
    <property type="entry name" value="NUDIX_hydrolase_dom"/>
</dbReference>
<dbReference type="InterPro" id="IPR015797">
    <property type="entry name" value="NUDIX_hydrolase-like_dom_sf"/>
</dbReference>
<dbReference type="RefSeq" id="WP_141463427.1">
    <property type="nucleotide sequence ID" value="NZ_RBZW01000012.1"/>
</dbReference>
<keyword evidence="5" id="KW-1185">Reference proteome</keyword>
<accession>A0A4S3TP37</accession>
<dbReference type="CDD" id="cd03424">
    <property type="entry name" value="NUDIX_ADPRase_Nudt5_UGPPase_Nudt14"/>
    <property type="match status" value="1"/>
</dbReference>
<dbReference type="SUPFAM" id="SSF55811">
    <property type="entry name" value="Nudix"/>
    <property type="match status" value="1"/>
</dbReference>
<organism evidence="4 5">
    <name type="scientific">Salinadaptatus halalkaliphilus</name>
    <dbReference type="NCBI Taxonomy" id="2419781"/>
    <lineage>
        <taxon>Archaea</taxon>
        <taxon>Methanobacteriati</taxon>
        <taxon>Methanobacteriota</taxon>
        <taxon>Stenosarchaea group</taxon>
        <taxon>Halobacteria</taxon>
        <taxon>Halobacteriales</taxon>
        <taxon>Natrialbaceae</taxon>
        <taxon>Salinadaptatus</taxon>
    </lineage>
</organism>
<dbReference type="EMBL" id="RBZW01000012">
    <property type="protein sequence ID" value="THE66089.1"/>
    <property type="molecule type" value="Genomic_DNA"/>
</dbReference>
<dbReference type="GO" id="GO:0019693">
    <property type="term" value="P:ribose phosphate metabolic process"/>
    <property type="evidence" value="ECO:0007669"/>
    <property type="project" value="TreeGrafter"/>
</dbReference>
<dbReference type="Pfam" id="PF00293">
    <property type="entry name" value="NUDIX"/>
    <property type="match status" value="1"/>
</dbReference>
<comment type="cofactor">
    <cofactor evidence="1">
        <name>Mg(2+)</name>
        <dbReference type="ChEBI" id="CHEBI:18420"/>
    </cofactor>
</comment>
<gene>
    <name evidence="4" type="ORF">D8Y22_03975</name>
</gene>
<dbReference type="PANTHER" id="PTHR11839">
    <property type="entry name" value="UDP/ADP-SUGAR PYROPHOSPHATASE"/>
    <property type="match status" value="1"/>
</dbReference>
<name>A0A4S3TP37_9EURY</name>